<evidence type="ECO:0008006" key="3">
    <source>
        <dbReference type="Google" id="ProtNLM"/>
    </source>
</evidence>
<accession>A0A3A5MAE2</accession>
<protein>
    <recommendedName>
        <fullName evidence="3">Asp23/Gls24 family envelope stress response protein</fullName>
    </recommendedName>
</protein>
<dbReference type="AlphaFoldDB" id="A0A3A5MAE2"/>
<evidence type="ECO:0000313" key="2">
    <source>
        <dbReference type="Proteomes" id="UP000272015"/>
    </source>
</evidence>
<evidence type="ECO:0000313" key="1">
    <source>
        <dbReference type="EMBL" id="RJT87100.1"/>
    </source>
</evidence>
<sequence>MSDPSQQEDLGRDELVDAGLDRVELRDNLNRVLREVDGVTDLYDARPTALAAVTAVATRLTGRPPVEPVVVASSREGLTVSVSLAVSENLPAADTCRRVFDVVHDFVAAHAPEDTLRAVRIRVSRIG</sequence>
<dbReference type="Proteomes" id="UP000272015">
    <property type="component" value="Unassembled WGS sequence"/>
</dbReference>
<dbReference type="EMBL" id="QZVS01000092">
    <property type="protein sequence ID" value="RJT87100.1"/>
    <property type="molecule type" value="Genomic_DNA"/>
</dbReference>
<reference evidence="1 2" key="1">
    <citation type="submission" date="2018-09" db="EMBL/GenBank/DDBJ databases">
        <title>Novel species of Cryobacterium.</title>
        <authorList>
            <person name="Liu Q."/>
            <person name="Xin Y.-H."/>
        </authorList>
    </citation>
    <scope>NUCLEOTIDE SEQUENCE [LARGE SCALE GENOMIC DNA]</scope>
    <source>
        <strain evidence="1 2">Hh39</strain>
    </source>
</reference>
<name>A0A3A5MAE2_9MICO</name>
<proteinExistence type="predicted"/>
<dbReference type="OrthoDB" id="4980231at2"/>
<comment type="caution">
    <text evidence="1">The sequence shown here is derived from an EMBL/GenBank/DDBJ whole genome shotgun (WGS) entry which is preliminary data.</text>
</comment>
<organism evidence="1 2">
    <name type="scientific">Cryobacterium melibiosiphilum</name>
    <dbReference type="NCBI Taxonomy" id="995039"/>
    <lineage>
        <taxon>Bacteria</taxon>
        <taxon>Bacillati</taxon>
        <taxon>Actinomycetota</taxon>
        <taxon>Actinomycetes</taxon>
        <taxon>Micrococcales</taxon>
        <taxon>Microbacteriaceae</taxon>
        <taxon>Cryobacterium</taxon>
    </lineage>
</organism>
<keyword evidence="2" id="KW-1185">Reference proteome</keyword>
<gene>
    <name evidence="1" type="ORF">D6T64_16860</name>
</gene>
<dbReference type="RefSeq" id="WP_119975837.1">
    <property type="nucleotide sequence ID" value="NZ_JBHSQA010000010.1"/>
</dbReference>